<feature type="compositionally biased region" description="Basic and acidic residues" evidence="1">
    <location>
        <begin position="253"/>
        <end position="263"/>
    </location>
</feature>
<protein>
    <submittedName>
        <fullName evidence="2">Phage late control gene D protein</fullName>
    </submittedName>
</protein>
<dbReference type="PANTHER" id="PTHR35862">
    <property type="entry name" value="FELS-2 PROPHAGE PROTEIN"/>
    <property type="match status" value="1"/>
</dbReference>
<feature type="region of interest" description="Disordered" evidence="1">
    <location>
        <begin position="237"/>
        <end position="264"/>
    </location>
</feature>
<dbReference type="RefSeq" id="WP_064559084.1">
    <property type="nucleotide sequence ID" value="NZ_LXER01000017.1"/>
</dbReference>
<dbReference type="EMBL" id="LXER01000017">
    <property type="protein sequence ID" value="OAT32130.1"/>
    <property type="molecule type" value="Genomic_DNA"/>
</dbReference>
<dbReference type="PANTHER" id="PTHR35862:SF3">
    <property type="entry name" value="FELS-2 PROPHAGE PROTEIN"/>
    <property type="match status" value="1"/>
</dbReference>
<comment type="caution">
    <text evidence="2">The sequence shown here is derived from an EMBL/GenBank/DDBJ whole genome shotgun (WGS) entry which is preliminary data.</text>
</comment>
<proteinExistence type="predicted"/>
<sequence>MTDFSFVTGTALIPAFRVTLDDKDITTSLEERLISLTHTDNRGFEADQLDIELDDADGQLQLPRRGAVLSLALGWQDEPLIVKGKFTVDEVEHSGSPDRLTVRGRSADFRETLNIKRERSWHETTVGAVVNEIATRHKLTAALGKELEAQAVEHFDQTNESDGSFLMRLAKEYGAIAAIKNGNLLFIRQGQGKTASGRPLPVMTITRSVGDGHRFSLADRGAYTGVTASWLHTREPKKKEAVKVKRRRRKTTKKETKAPEPKQGEYLVGSDENVLVLSRTYASRANAERAAKTTWERIQRGAASFSIQLAKGRADLFPELPVRVNGFKSQIDEADWIITTVTNSISDSGFTTSLELEVKISDLEMG</sequence>
<organism evidence="2 3">
    <name type="scientific">Buttiauxella brennerae ATCC 51605</name>
    <dbReference type="NCBI Taxonomy" id="1354251"/>
    <lineage>
        <taxon>Bacteria</taxon>
        <taxon>Pseudomonadati</taxon>
        <taxon>Pseudomonadota</taxon>
        <taxon>Gammaproteobacteria</taxon>
        <taxon>Enterobacterales</taxon>
        <taxon>Enterobacteriaceae</taxon>
        <taxon>Buttiauxella</taxon>
    </lineage>
</organism>
<dbReference type="SUPFAM" id="SSF69279">
    <property type="entry name" value="Phage tail proteins"/>
    <property type="match status" value="1"/>
</dbReference>
<accession>A0A1B7IQW5</accession>
<dbReference type="Proteomes" id="UP000078410">
    <property type="component" value="Unassembled WGS sequence"/>
</dbReference>
<evidence type="ECO:0000256" key="1">
    <source>
        <dbReference type="SAM" id="MobiDB-lite"/>
    </source>
</evidence>
<evidence type="ECO:0000313" key="2">
    <source>
        <dbReference type="EMBL" id="OAT32130.1"/>
    </source>
</evidence>
<gene>
    <name evidence="2" type="ORF">M975_2022</name>
</gene>
<dbReference type="PATRIC" id="fig|1354251.4.peg.2093"/>
<dbReference type="OrthoDB" id="4070623at2"/>
<dbReference type="Pfam" id="PF05954">
    <property type="entry name" value="Phage_GPD"/>
    <property type="match status" value="1"/>
</dbReference>
<dbReference type="InterPro" id="IPR052726">
    <property type="entry name" value="Phage_Baseplate_Hub"/>
</dbReference>
<evidence type="ECO:0000313" key="3">
    <source>
        <dbReference type="Proteomes" id="UP000078410"/>
    </source>
</evidence>
<reference evidence="2 3" key="1">
    <citation type="submission" date="2016-04" db="EMBL/GenBank/DDBJ databases">
        <title>ATOL: Assembling a taxonomically balanced genome-scale reconstruction of the evolutionary history of the Enterobacteriaceae.</title>
        <authorList>
            <person name="Plunkett G.III."/>
            <person name="Neeno-Eckwall E.C."/>
            <person name="Glasner J.D."/>
            <person name="Perna N.T."/>
        </authorList>
    </citation>
    <scope>NUCLEOTIDE SEQUENCE [LARGE SCALE GENOMIC DNA]</scope>
    <source>
        <strain evidence="2 3">ATCC 51605</strain>
    </source>
</reference>
<name>A0A1B7IQW5_9ENTR</name>
<keyword evidence="3" id="KW-1185">Reference proteome</keyword>
<dbReference type="AlphaFoldDB" id="A0A1B7IQW5"/>